<name>A0AAV9N4Z9_9EURO</name>
<feature type="transmembrane region" description="Helical" evidence="1">
    <location>
        <begin position="525"/>
        <end position="542"/>
    </location>
</feature>
<proteinExistence type="predicted"/>
<reference evidence="2 3" key="1">
    <citation type="submission" date="2023-08" db="EMBL/GenBank/DDBJ databases">
        <title>Black Yeasts Isolated from many extreme environments.</title>
        <authorList>
            <person name="Coleine C."/>
            <person name="Stajich J.E."/>
            <person name="Selbmann L."/>
        </authorList>
    </citation>
    <scope>NUCLEOTIDE SEQUENCE [LARGE SCALE GENOMIC DNA]</scope>
    <source>
        <strain evidence="2 3">CCFEE 5792</strain>
    </source>
</reference>
<keyword evidence="3" id="KW-1185">Reference proteome</keyword>
<sequence>MTDGHQASIIAHSAKISGANVTCVNLQACEVESQAWSEPLSVNLNNGQNTGSAVSSQQEINAIRRNVTISSDVNMYLDGSTIIGEDLVDMNFLDPIWDPIWHLPVDTPQWLDGIDDPNINEQSLDYVESYQNQHTSQGASPTETAVILIAKYFTRRSGYSIQSRELIQRMSHTLQPQIYDKEVINVLLSIGRSHLYSTFSIFTNFEVSKKTSLQLCLSMAAFGALFSTAEGSEAVSMSLYSDARHLQMETYIRDGFDSFTTAANAAKTYLLLEIYGICSGNKRMYEFCEAFHYNTIEAFKACWQTVPQEADENTRAELSQLVESAHLLDSFRVLLLSRPPCFLPWGHTTIKTDVSVLRPNVKTDLEALATPTAPLSRSMATAQSLATLSSWTWMFSPRGQESTRGYQPWKTEFVELGLERWKWARTQCPSDTDFPLLLIYHLAYLNLYTNLPLLQRHAHEFLESSEIPGDVKSIGAIRVWINGSRAPVAHWHAEAMINLIKDSLGIFLPRQESMSEPSRASEPPHLPYCIYFAILVIWFYYVREGVHMVDMRNAQIDTAMLLLGKLRAPVAGVISVALHNLREQGRQ</sequence>
<dbReference type="AlphaFoldDB" id="A0AAV9N4Z9"/>
<evidence type="ECO:0008006" key="4">
    <source>
        <dbReference type="Google" id="ProtNLM"/>
    </source>
</evidence>
<dbReference type="EMBL" id="JAVRRD010000020">
    <property type="protein sequence ID" value="KAK5049018.1"/>
    <property type="molecule type" value="Genomic_DNA"/>
</dbReference>
<dbReference type="Proteomes" id="UP001358417">
    <property type="component" value="Unassembled WGS sequence"/>
</dbReference>
<evidence type="ECO:0000313" key="2">
    <source>
        <dbReference type="EMBL" id="KAK5049018.1"/>
    </source>
</evidence>
<dbReference type="RefSeq" id="XP_064704223.1">
    <property type="nucleotide sequence ID" value="XM_064849009.1"/>
</dbReference>
<organism evidence="2 3">
    <name type="scientific">Exophiala bonariae</name>
    <dbReference type="NCBI Taxonomy" id="1690606"/>
    <lineage>
        <taxon>Eukaryota</taxon>
        <taxon>Fungi</taxon>
        <taxon>Dikarya</taxon>
        <taxon>Ascomycota</taxon>
        <taxon>Pezizomycotina</taxon>
        <taxon>Eurotiomycetes</taxon>
        <taxon>Chaetothyriomycetidae</taxon>
        <taxon>Chaetothyriales</taxon>
        <taxon>Herpotrichiellaceae</taxon>
        <taxon>Exophiala</taxon>
    </lineage>
</organism>
<evidence type="ECO:0000256" key="1">
    <source>
        <dbReference type="SAM" id="Phobius"/>
    </source>
</evidence>
<evidence type="ECO:0000313" key="3">
    <source>
        <dbReference type="Proteomes" id="UP001358417"/>
    </source>
</evidence>
<comment type="caution">
    <text evidence="2">The sequence shown here is derived from an EMBL/GenBank/DDBJ whole genome shotgun (WGS) entry which is preliminary data.</text>
</comment>
<keyword evidence="1" id="KW-0812">Transmembrane</keyword>
<dbReference type="GeneID" id="89973617"/>
<keyword evidence="1" id="KW-0472">Membrane</keyword>
<gene>
    <name evidence="2" type="ORF">LTR84_005440</name>
</gene>
<protein>
    <recommendedName>
        <fullName evidence="4">Transcription factor domain-containing protein</fullName>
    </recommendedName>
</protein>
<keyword evidence="1" id="KW-1133">Transmembrane helix</keyword>
<accession>A0AAV9N4Z9</accession>